<comment type="caution">
    <text evidence="1">The sequence shown here is derived from an EMBL/GenBank/DDBJ whole genome shotgun (WGS) entry which is preliminary data.</text>
</comment>
<gene>
    <name evidence="1" type="ORF">E3N88_21517</name>
</gene>
<evidence type="ECO:0000313" key="2">
    <source>
        <dbReference type="Proteomes" id="UP000326396"/>
    </source>
</evidence>
<protein>
    <submittedName>
        <fullName evidence="1">Uncharacterized protein</fullName>
    </submittedName>
</protein>
<sequence length="107" mass="11399">MMVGGTEANNWCALGINGKADPNTKRPGVLGGGGEATETEHLIGLKLKTGLIGFVRLGEMMDGMIEVMDRSMMINSTASSNTNSLLFDLDDNVVVDNVSGFWFQTSV</sequence>
<proteinExistence type="predicted"/>
<keyword evidence="2" id="KW-1185">Reference proteome</keyword>
<name>A0A5N6NKG0_9ASTR</name>
<accession>A0A5N6NKG0</accession>
<reference evidence="1 2" key="1">
    <citation type="submission" date="2019-05" db="EMBL/GenBank/DDBJ databases">
        <title>Mikania micrantha, genome provides insights into the molecular mechanism of rapid growth.</title>
        <authorList>
            <person name="Liu B."/>
        </authorList>
    </citation>
    <scope>NUCLEOTIDE SEQUENCE [LARGE SCALE GENOMIC DNA]</scope>
    <source>
        <strain evidence="1">NLD-2019</strain>
        <tissue evidence="1">Leaf</tissue>
    </source>
</reference>
<dbReference type="EMBL" id="SZYD01000011">
    <property type="protein sequence ID" value="KAD4889444.1"/>
    <property type="molecule type" value="Genomic_DNA"/>
</dbReference>
<dbReference type="AlphaFoldDB" id="A0A5N6NKG0"/>
<dbReference type="Proteomes" id="UP000326396">
    <property type="component" value="Linkage Group LG19"/>
</dbReference>
<evidence type="ECO:0000313" key="1">
    <source>
        <dbReference type="EMBL" id="KAD4889444.1"/>
    </source>
</evidence>
<organism evidence="1 2">
    <name type="scientific">Mikania micrantha</name>
    <name type="common">bitter vine</name>
    <dbReference type="NCBI Taxonomy" id="192012"/>
    <lineage>
        <taxon>Eukaryota</taxon>
        <taxon>Viridiplantae</taxon>
        <taxon>Streptophyta</taxon>
        <taxon>Embryophyta</taxon>
        <taxon>Tracheophyta</taxon>
        <taxon>Spermatophyta</taxon>
        <taxon>Magnoliopsida</taxon>
        <taxon>eudicotyledons</taxon>
        <taxon>Gunneridae</taxon>
        <taxon>Pentapetalae</taxon>
        <taxon>asterids</taxon>
        <taxon>campanulids</taxon>
        <taxon>Asterales</taxon>
        <taxon>Asteraceae</taxon>
        <taxon>Asteroideae</taxon>
        <taxon>Heliantheae alliance</taxon>
        <taxon>Eupatorieae</taxon>
        <taxon>Mikania</taxon>
    </lineage>
</organism>